<sequence length="554" mass="64810">MKKIPIGISDFKKIMDENFFFVDKSLLIKEIIEDGAEVILFTRPRRFGKTLNMSMLKYFFSITEQNNRRLFRHLNIFEETYMMEKQGTYPVIFITLKDEKHRQFTQFKKSFALLMSEIYKQHLYLLEGTQLLPSEKEYIQQIINKETDEVELQKSLLLLSSYLYKYHQQKVIILIDEYDVPLQEAYIYGYYDEMIYFMRNFFSAGLKDNVYLEKAILTGVLRIAKESVFSGLNNLETYSILKSKYSQYFGFVETEVEQLLSYYGLEKKMGDIRTWYNGYTFGTHVIYNPWSILHFVKDPGAGFRAYWVNTAENGLLRTLFAKANKNIKKELEQLIKGETVIQPIDETIVMPEVEQTEANIWSFLLFTGYLRAAHQEIEESLHVDLQIPNTEVLTLFKQIILSWFQVRTADTFSLLLKSLTNGDIESFEDALSDLIEQTISYFDVGQESEKFYHALVLGMLVSLENEYTIKSNRESGYGRYDIMLIPKQRGKYGIVIEFKSVNKRKKETLEEAARAAVQQIRDKQYKKELLSLGIPSILEIGIAFDGKKVCVKKG</sequence>
<dbReference type="Pfam" id="PF08011">
    <property type="entry name" value="PDDEXK_9"/>
    <property type="match status" value="1"/>
</dbReference>
<dbReference type="InterPro" id="IPR012547">
    <property type="entry name" value="PDDEXK_9"/>
</dbReference>
<keyword evidence="3" id="KW-1185">Reference proteome</keyword>
<feature type="domain" description="AAA-ATPase-like" evidence="1">
    <location>
        <begin position="5"/>
        <end position="229"/>
    </location>
</feature>
<dbReference type="PATRIC" id="fig|294699.3.peg.2567"/>
<evidence type="ECO:0000259" key="1">
    <source>
        <dbReference type="Pfam" id="PF09820"/>
    </source>
</evidence>
<accession>A0A167TNG2</accession>
<dbReference type="EMBL" id="CP015438">
    <property type="protein sequence ID" value="ANB61604.1"/>
    <property type="molecule type" value="Genomic_DNA"/>
</dbReference>
<evidence type="ECO:0000313" key="2">
    <source>
        <dbReference type="EMBL" id="ANB61604.1"/>
    </source>
</evidence>
<organism evidence="2 3">
    <name type="scientific">Anoxybacteroides amylolyticum</name>
    <dbReference type="NCBI Taxonomy" id="294699"/>
    <lineage>
        <taxon>Bacteria</taxon>
        <taxon>Bacillati</taxon>
        <taxon>Bacillota</taxon>
        <taxon>Bacilli</taxon>
        <taxon>Bacillales</taxon>
        <taxon>Anoxybacillaceae</taxon>
        <taxon>Anoxybacteroides</taxon>
    </lineage>
</organism>
<dbReference type="Proteomes" id="UP000076865">
    <property type="component" value="Chromosome"/>
</dbReference>
<dbReference type="PANTHER" id="PTHR34825">
    <property type="entry name" value="CONSERVED PROTEIN, WITH A WEAK D-GALACTARATE DEHYDRATASE/ALTRONATE HYDROLASE DOMAIN"/>
    <property type="match status" value="1"/>
</dbReference>
<reference evidence="2 3" key="1">
    <citation type="journal article" date="2006" name="Syst. Appl. Microbiol.">
        <title>Anoxybacillus amylolyticus sp. nov., a thermophilic amylase producing bacterium isolated from Mount Rittmann (Antarctica).</title>
        <authorList>
            <person name="Poli A."/>
            <person name="Esposito E."/>
            <person name="Lama L."/>
            <person name="Orlando P."/>
            <person name="Nicolaus G."/>
            <person name="de Appolonia F."/>
            <person name="Gambacorta A."/>
            <person name="Nicolaus B."/>
        </authorList>
    </citation>
    <scope>NUCLEOTIDE SEQUENCE [LARGE SCALE GENOMIC DNA]</scope>
    <source>
        <strain evidence="2 3">DSM 15939</strain>
    </source>
</reference>
<protein>
    <recommendedName>
        <fullName evidence="1">AAA-ATPase-like domain-containing protein</fullName>
    </recommendedName>
</protein>
<dbReference type="OrthoDB" id="1050390at2"/>
<dbReference type="AlphaFoldDB" id="A0A167TNG2"/>
<name>A0A167TNG2_9BACL</name>
<proteinExistence type="predicted"/>
<dbReference type="KEGG" id="aamy:GFC30_2496"/>
<gene>
    <name evidence="2" type="ORF">GFC30_2496</name>
</gene>
<evidence type="ECO:0000313" key="3">
    <source>
        <dbReference type="Proteomes" id="UP000076865"/>
    </source>
</evidence>
<dbReference type="RefSeq" id="WP_066325982.1">
    <property type="nucleotide sequence ID" value="NZ_CP015438.1"/>
</dbReference>
<dbReference type="InterPro" id="IPR018631">
    <property type="entry name" value="AAA-ATPase-like_dom"/>
</dbReference>
<dbReference type="Pfam" id="PF09820">
    <property type="entry name" value="AAA-ATPase_like"/>
    <property type="match status" value="1"/>
</dbReference>
<dbReference type="PANTHER" id="PTHR34825:SF1">
    <property type="entry name" value="AAA-ATPASE-LIKE DOMAIN-CONTAINING PROTEIN"/>
    <property type="match status" value="1"/>
</dbReference>